<accession>E4YHJ5</accession>
<dbReference type="EMBL" id="FN654568">
    <property type="protein sequence ID" value="CBY34969.1"/>
    <property type="molecule type" value="Genomic_DNA"/>
</dbReference>
<feature type="signal peptide" evidence="1">
    <location>
        <begin position="1"/>
        <end position="22"/>
    </location>
</feature>
<organism evidence="2">
    <name type="scientific">Oikopleura dioica</name>
    <name type="common">Tunicate</name>
    <dbReference type="NCBI Taxonomy" id="34765"/>
    <lineage>
        <taxon>Eukaryota</taxon>
        <taxon>Metazoa</taxon>
        <taxon>Chordata</taxon>
        <taxon>Tunicata</taxon>
        <taxon>Appendicularia</taxon>
        <taxon>Copelata</taxon>
        <taxon>Oikopleuridae</taxon>
        <taxon>Oikopleura</taxon>
    </lineage>
</organism>
<dbReference type="Proteomes" id="UP000011014">
    <property type="component" value="Unassembled WGS sequence"/>
</dbReference>
<evidence type="ECO:0000256" key="1">
    <source>
        <dbReference type="SAM" id="SignalP"/>
    </source>
</evidence>
<gene>
    <name evidence="2" type="ORF">GSOID_T00025012001</name>
</gene>
<keyword evidence="1" id="KW-0732">Signal</keyword>
<feature type="chain" id="PRO_5003193537" evidence="1">
    <location>
        <begin position="23"/>
        <end position="67"/>
    </location>
</feature>
<proteinExistence type="predicted"/>
<dbReference type="AlphaFoldDB" id="E4YHJ5"/>
<protein>
    <submittedName>
        <fullName evidence="2">Uncharacterized protein</fullName>
    </submittedName>
</protein>
<sequence>MGLVLGLLVLVAFYDLFKYSKSGAKMCKEFSIFSGSWRFWRRSKSGRGRISVDEKTFSAKISSIETA</sequence>
<evidence type="ECO:0000313" key="2">
    <source>
        <dbReference type="EMBL" id="CBY34969.1"/>
    </source>
</evidence>
<name>E4YHJ5_OIKDI</name>
<reference evidence="2" key="1">
    <citation type="journal article" date="2010" name="Science">
        <title>Plasticity of animal genome architecture unmasked by rapid evolution of a pelagic tunicate.</title>
        <authorList>
            <person name="Denoeud F."/>
            <person name="Henriet S."/>
            <person name="Mungpakdee S."/>
            <person name="Aury J.M."/>
            <person name="Da Silva C."/>
            <person name="Brinkmann H."/>
            <person name="Mikhaleva J."/>
            <person name="Olsen L.C."/>
            <person name="Jubin C."/>
            <person name="Canestro C."/>
            <person name="Bouquet J.M."/>
            <person name="Danks G."/>
            <person name="Poulain J."/>
            <person name="Campsteijn C."/>
            <person name="Adamski M."/>
            <person name="Cross I."/>
            <person name="Yadetie F."/>
            <person name="Muffato M."/>
            <person name="Louis A."/>
            <person name="Butcher S."/>
            <person name="Tsagkogeorga G."/>
            <person name="Konrad A."/>
            <person name="Singh S."/>
            <person name="Jensen M.F."/>
            <person name="Cong E.H."/>
            <person name="Eikeseth-Otteraa H."/>
            <person name="Noel B."/>
            <person name="Anthouard V."/>
            <person name="Porcel B.M."/>
            <person name="Kachouri-Lafond R."/>
            <person name="Nishino A."/>
            <person name="Ugolini M."/>
            <person name="Chourrout P."/>
            <person name="Nishida H."/>
            <person name="Aasland R."/>
            <person name="Huzurbazar S."/>
            <person name="Westhof E."/>
            <person name="Delsuc F."/>
            <person name="Lehrach H."/>
            <person name="Reinhardt R."/>
            <person name="Weissenbach J."/>
            <person name="Roy S.W."/>
            <person name="Artiguenave F."/>
            <person name="Postlethwait J.H."/>
            <person name="Manak J.R."/>
            <person name="Thompson E.M."/>
            <person name="Jaillon O."/>
            <person name="Du Pasquier L."/>
            <person name="Boudinot P."/>
            <person name="Liberles D.A."/>
            <person name="Volff J.N."/>
            <person name="Philippe H."/>
            <person name="Lenhard B."/>
            <person name="Roest Crollius H."/>
            <person name="Wincker P."/>
            <person name="Chourrout D."/>
        </authorList>
    </citation>
    <scope>NUCLEOTIDE SEQUENCE [LARGE SCALE GENOMIC DNA]</scope>
</reference>